<organism evidence="1 2">
    <name type="scientific">Canariomyces notabilis</name>
    <dbReference type="NCBI Taxonomy" id="2074819"/>
    <lineage>
        <taxon>Eukaryota</taxon>
        <taxon>Fungi</taxon>
        <taxon>Dikarya</taxon>
        <taxon>Ascomycota</taxon>
        <taxon>Pezizomycotina</taxon>
        <taxon>Sordariomycetes</taxon>
        <taxon>Sordariomycetidae</taxon>
        <taxon>Sordariales</taxon>
        <taxon>Chaetomiaceae</taxon>
        <taxon>Canariomyces</taxon>
    </lineage>
</organism>
<name>A0AAN6TM98_9PEZI</name>
<dbReference type="GeneID" id="89938129"/>
<gene>
    <name evidence="1" type="ORF">N656DRAFT_773124</name>
</gene>
<protein>
    <submittedName>
        <fullName evidence="1">Uncharacterized protein</fullName>
    </submittedName>
</protein>
<sequence length="80" mass="9396">MCYRSICRNCHKATWGGCGSHISQIMDYIPKDQWCNCEPHVEWHGTSYPRQGNYRVTDEAFQEHDILDMYRGNVESSESH</sequence>
<accession>A0AAN6TM98</accession>
<evidence type="ECO:0000313" key="1">
    <source>
        <dbReference type="EMBL" id="KAK4117104.1"/>
    </source>
</evidence>
<dbReference type="AlphaFoldDB" id="A0AAN6TM98"/>
<dbReference type="Proteomes" id="UP001302812">
    <property type="component" value="Unassembled WGS sequence"/>
</dbReference>
<reference evidence="1" key="2">
    <citation type="submission" date="2023-05" db="EMBL/GenBank/DDBJ databases">
        <authorList>
            <consortium name="Lawrence Berkeley National Laboratory"/>
            <person name="Steindorff A."/>
            <person name="Hensen N."/>
            <person name="Bonometti L."/>
            <person name="Westerberg I."/>
            <person name="Brannstrom I.O."/>
            <person name="Guillou S."/>
            <person name="Cros-Aarteil S."/>
            <person name="Calhoun S."/>
            <person name="Haridas S."/>
            <person name="Kuo A."/>
            <person name="Mondo S."/>
            <person name="Pangilinan J."/>
            <person name="Riley R."/>
            <person name="Labutti K."/>
            <person name="Andreopoulos B."/>
            <person name="Lipzen A."/>
            <person name="Chen C."/>
            <person name="Yanf M."/>
            <person name="Daum C."/>
            <person name="Ng V."/>
            <person name="Clum A."/>
            <person name="Ohm R."/>
            <person name="Martin F."/>
            <person name="Silar P."/>
            <person name="Natvig D."/>
            <person name="Lalanne C."/>
            <person name="Gautier V."/>
            <person name="Ament-Velasquez S.L."/>
            <person name="Kruys A."/>
            <person name="Hutchinson M.I."/>
            <person name="Powell A.J."/>
            <person name="Barry K."/>
            <person name="Miller A.N."/>
            <person name="Grigoriev I.V."/>
            <person name="Debuchy R."/>
            <person name="Gladieux P."/>
            <person name="Thoren M.H."/>
            <person name="Johannesson H."/>
        </authorList>
    </citation>
    <scope>NUCLEOTIDE SEQUENCE</scope>
    <source>
        <strain evidence="1">CBS 508.74</strain>
    </source>
</reference>
<dbReference type="PANTHER" id="PTHR34724:SF2">
    <property type="entry name" value="OS12G0596101 PROTEIN"/>
    <property type="match status" value="1"/>
</dbReference>
<dbReference type="EMBL" id="MU853332">
    <property type="protein sequence ID" value="KAK4117104.1"/>
    <property type="molecule type" value="Genomic_DNA"/>
</dbReference>
<reference evidence="1" key="1">
    <citation type="journal article" date="2023" name="Mol. Phylogenet. Evol.">
        <title>Genome-scale phylogeny and comparative genomics of the fungal order Sordariales.</title>
        <authorList>
            <person name="Hensen N."/>
            <person name="Bonometti L."/>
            <person name="Westerberg I."/>
            <person name="Brannstrom I.O."/>
            <person name="Guillou S."/>
            <person name="Cros-Aarteil S."/>
            <person name="Calhoun S."/>
            <person name="Haridas S."/>
            <person name="Kuo A."/>
            <person name="Mondo S."/>
            <person name="Pangilinan J."/>
            <person name="Riley R."/>
            <person name="LaButti K."/>
            <person name="Andreopoulos B."/>
            <person name="Lipzen A."/>
            <person name="Chen C."/>
            <person name="Yan M."/>
            <person name="Daum C."/>
            <person name="Ng V."/>
            <person name="Clum A."/>
            <person name="Steindorff A."/>
            <person name="Ohm R.A."/>
            <person name="Martin F."/>
            <person name="Silar P."/>
            <person name="Natvig D.O."/>
            <person name="Lalanne C."/>
            <person name="Gautier V."/>
            <person name="Ament-Velasquez S.L."/>
            <person name="Kruys A."/>
            <person name="Hutchinson M.I."/>
            <person name="Powell A.J."/>
            <person name="Barry K."/>
            <person name="Miller A.N."/>
            <person name="Grigoriev I.V."/>
            <person name="Debuchy R."/>
            <person name="Gladieux P."/>
            <person name="Hiltunen Thoren M."/>
            <person name="Johannesson H."/>
        </authorList>
    </citation>
    <scope>NUCLEOTIDE SEQUENCE</scope>
    <source>
        <strain evidence="1">CBS 508.74</strain>
    </source>
</reference>
<keyword evidence="2" id="KW-1185">Reference proteome</keyword>
<dbReference type="RefSeq" id="XP_064674674.1">
    <property type="nucleotide sequence ID" value="XM_064814004.1"/>
</dbReference>
<comment type="caution">
    <text evidence="1">The sequence shown here is derived from an EMBL/GenBank/DDBJ whole genome shotgun (WGS) entry which is preliminary data.</text>
</comment>
<dbReference type="PANTHER" id="PTHR34724">
    <property type="entry name" value="OS12G0596101 PROTEIN"/>
    <property type="match status" value="1"/>
</dbReference>
<proteinExistence type="predicted"/>
<evidence type="ECO:0000313" key="2">
    <source>
        <dbReference type="Proteomes" id="UP001302812"/>
    </source>
</evidence>